<feature type="region of interest" description="Disordered" evidence="1">
    <location>
        <begin position="97"/>
        <end position="147"/>
    </location>
</feature>
<evidence type="ECO:0000256" key="2">
    <source>
        <dbReference type="SAM" id="SignalP"/>
    </source>
</evidence>
<gene>
    <name evidence="3" type="ORF">HKD32_03815</name>
</gene>
<comment type="caution">
    <text evidence="3">The sequence shown here is derived from an EMBL/GenBank/DDBJ whole genome shotgun (WGS) entry which is preliminary data.</text>
</comment>
<name>A0A9Q2IUA9_GLUJA</name>
<dbReference type="AlphaFoldDB" id="A0A9Q2IUA9"/>
<feature type="signal peptide" evidence="2">
    <location>
        <begin position="1"/>
        <end position="22"/>
    </location>
</feature>
<protein>
    <recommendedName>
        <fullName evidence="5">Lipoprotein</fullName>
    </recommendedName>
</protein>
<dbReference type="RefSeq" id="WP_061931136.1">
    <property type="nucleotide sequence ID" value="NZ_JABCQN010000002.1"/>
</dbReference>
<dbReference type="Proteomes" id="UP000661006">
    <property type="component" value="Unassembled WGS sequence"/>
</dbReference>
<dbReference type="EMBL" id="JABCQN010000002">
    <property type="protein sequence ID" value="MBF0869987.1"/>
    <property type="molecule type" value="Genomic_DNA"/>
</dbReference>
<dbReference type="PROSITE" id="PS51257">
    <property type="entry name" value="PROKAR_LIPOPROTEIN"/>
    <property type="match status" value="1"/>
</dbReference>
<evidence type="ECO:0000313" key="4">
    <source>
        <dbReference type="Proteomes" id="UP000661006"/>
    </source>
</evidence>
<keyword evidence="2" id="KW-0732">Signal</keyword>
<evidence type="ECO:0000313" key="3">
    <source>
        <dbReference type="EMBL" id="MBF0869987.1"/>
    </source>
</evidence>
<organism evidence="3 4">
    <name type="scientific">Gluconobacter japonicus</name>
    <dbReference type="NCBI Taxonomy" id="376620"/>
    <lineage>
        <taxon>Bacteria</taxon>
        <taxon>Pseudomonadati</taxon>
        <taxon>Pseudomonadota</taxon>
        <taxon>Alphaproteobacteria</taxon>
        <taxon>Acetobacterales</taxon>
        <taxon>Acetobacteraceae</taxon>
        <taxon>Gluconobacter</taxon>
    </lineage>
</organism>
<reference evidence="3" key="1">
    <citation type="submission" date="2020-04" db="EMBL/GenBank/DDBJ databases">
        <authorList>
            <person name="Sombolestani A."/>
        </authorList>
    </citation>
    <scope>NUCLEOTIDE SEQUENCE</scope>
    <source>
        <strain evidence="3">R71697</strain>
    </source>
</reference>
<evidence type="ECO:0000256" key="1">
    <source>
        <dbReference type="SAM" id="MobiDB-lite"/>
    </source>
</evidence>
<dbReference type="GeneID" id="81473809"/>
<evidence type="ECO:0008006" key="5">
    <source>
        <dbReference type="Google" id="ProtNLM"/>
    </source>
</evidence>
<feature type="compositionally biased region" description="Polar residues" evidence="1">
    <location>
        <begin position="122"/>
        <end position="141"/>
    </location>
</feature>
<reference evidence="3" key="2">
    <citation type="submission" date="2020-11" db="EMBL/GenBank/DDBJ databases">
        <title>Description of novel Gluconobacter species.</title>
        <authorList>
            <person name="Cleenwerck I."/>
            <person name="Cnockaert M."/>
            <person name="Borremans W."/>
            <person name="Wieme A.D."/>
            <person name="De Vuyst L."/>
            <person name="Vandamme P."/>
        </authorList>
    </citation>
    <scope>NUCLEOTIDE SEQUENCE</scope>
    <source>
        <strain evidence="3">R71697</strain>
    </source>
</reference>
<sequence length="147" mass="15630">MLKTLSSLSLSVAALSVALGLAGCVNDNTSPQEKQLISAGFVRHPANSPSRRAELQLMPQHVFLTRKTPEGLRYIYADRDLCDCAFVGTPEAFEKYAAEQPHGVSTTPAPESDTTKSDMHQTTDPNTTSSALGQTPATSSGPAKKNP</sequence>
<feature type="chain" id="PRO_5040116520" description="Lipoprotein" evidence="2">
    <location>
        <begin position="23"/>
        <end position="147"/>
    </location>
</feature>
<accession>A0A9Q2IUA9</accession>
<proteinExistence type="predicted"/>